<evidence type="ECO:0000313" key="11">
    <source>
        <dbReference type="EMBL" id="PTB93281.1"/>
    </source>
</evidence>
<evidence type="ECO:0000256" key="5">
    <source>
        <dbReference type="ARBA" id="ARBA00022519"/>
    </source>
</evidence>
<evidence type="ECO:0000256" key="9">
    <source>
        <dbReference type="ARBA" id="ARBA00023136"/>
    </source>
</evidence>
<dbReference type="GO" id="GO:0055085">
    <property type="term" value="P:transmembrane transport"/>
    <property type="evidence" value="ECO:0007669"/>
    <property type="project" value="InterPro"/>
</dbReference>
<gene>
    <name evidence="11" type="ORF">C9994_13170</name>
</gene>
<dbReference type="EMBL" id="PYVU01000173">
    <property type="protein sequence ID" value="PTB93281.1"/>
    <property type="molecule type" value="Genomic_DNA"/>
</dbReference>
<reference evidence="11 12" key="1">
    <citation type="submission" date="2018-03" db="EMBL/GenBank/DDBJ databases">
        <title>Cross-interface Injection: A General Nanoliter Liquid Handling Method Applied to Single Cells Genome Amplification Automated Nanoliter Liquid Handling Applied to Single Cell Multiple Displacement Amplification.</title>
        <authorList>
            <person name="Yun J."/>
            <person name="Xu P."/>
            <person name="Xu J."/>
            <person name="Dai X."/>
            <person name="Wang Y."/>
            <person name="Zheng X."/>
            <person name="Cao C."/>
            <person name="Yi Q."/>
            <person name="Zhu Y."/>
            <person name="Wang L."/>
            <person name="Dong Z."/>
            <person name="Huang Y."/>
            <person name="Huang L."/>
            <person name="Du W."/>
        </authorList>
    </citation>
    <scope>NUCLEOTIDE SEQUENCE [LARGE SCALE GENOMIC DNA]</scope>
    <source>
        <strain evidence="11 12">Z-D1-2</strain>
    </source>
</reference>
<dbReference type="GO" id="GO:0098797">
    <property type="term" value="C:plasma membrane protein complex"/>
    <property type="evidence" value="ECO:0007669"/>
    <property type="project" value="TreeGrafter"/>
</dbReference>
<keyword evidence="8" id="KW-1133">Transmembrane helix</keyword>
<protein>
    <submittedName>
        <fullName evidence="11">Energy transducer TonB</fullName>
    </submittedName>
</protein>
<organism evidence="11 12">
    <name type="scientific">Marivirga lumbricoides</name>
    <dbReference type="NCBI Taxonomy" id="1046115"/>
    <lineage>
        <taxon>Bacteria</taxon>
        <taxon>Pseudomonadati</taxon>
        <taxon>Bacteroidota</taxon>
        <taxon>Cytophagia</taxon>
        <taxon>Cytophagales</taxon>
        <taxon>Marivirgaceae</taxon>
        <taxon>Marivirga</taxon>
    </lineage>
</organism>
<evidence type="ECO:0000256" key="8">
    <source>
        <dbReference type="ARBA" id="ARBA00022989"/>
    </source>
</evidence>
<dbReference type="Pfam" id="PF03544">
    <property type="entry name" value="TonB_C"/>
    <property type="match status" value="1"/>
</dbReference>
<dbReference type="PANTHER" id="PTHR33446:SF2">
    <property type="entry name" value="PROTEIN TONB"/>
    <property type="match status" value="1"/>
</dbReference>
<evidence type="ECO:0000256" key="2">
    <source>
        <dbReference type="ARBA" id="ARBA00006555"/>
    </source>
</evidence>
<evidence type="ECO:0000313" key="12">
    <source>
        <dbReference type="Proteomes" id="UP000240608"/>
    </source>
</evidence>
<keyword evidence="4" id="KW-1003">Cell membrane</keyword>
<name>A0A2T4DHG9_9BACT</name>
<keyword evidence="3" id="KW-0813">Transport</keyword>
<dbReference type="PANTHER" id="PTHR33446">
    <property type="entry name" value="PROTEIN TONB-RELATED"/>
    <property type="match status" value="1"/>
</dbReference>
<dbReference type="Gene3D" id="3.30.1150.10">
    <property type="match status" value="1"/>
</dbReference>
<evidence type="ECO:0000256" key="7">
    <source>
        <dbReference type="ARBA" id="ARBA00022927"/>
    </source>
</evidence>
<dbReference type="AlphaFoldDB" id="A0A2T4DHG9"/>
<dbReference type="SUPFAM" id="SSF74653">
    <property type="entry name" value="TolA/TonB C-terminal domain"/>
    <property type="match status" value="1"/>
</dbReference>
<dbReference type="PROSITE" id="PS52015">
    <property type="entry name" value="TONB_CTD"/>
    <property type="match status" value="1"/>
</dbReference>
<dbReference type="InterPro" id="IPR037682">
    <property type="entry name" value="TonB_C"/>
</dbReference>
<accession>A0A2T4DHG9</accession>
<evidence type="ECO:0000256" key="4">
    <source>
        <dbReference type="ARBA" id="ARBA00022475"/>
    </source>
</evidence>
<sequence length="82" mass="9220">LKDNYPHQAEEMNIQGIVYVQFVVEKDGSITDVQAVKGIGGGCDELAIKVVRNSPKWNPGRQRGKAVRSRKVVPIRFKLVMR</sequence>
<evidence type="ECO:0000256" key="1">
    <source>
        <dbReference type="ARBA" id="ARBA00004383"/>
    </source>
</evidence>
<dbReference type="GO" id="GO:0031992">
    <property type="term" value="F:energy transducer activity"/>
    <property type="evidence" value="ECO:0007669"/>
    <property type="project" value="TreeGrafter"/>
</dbReference>
<proteinExistence type="inferred from homology"/>
<keyword evidence="6" id="KW-0812">Transmembrane</keyword>
<comment type="subcellular location">
    <subcellularLocation>
        <location evidence="1">Cell inner membrane</location>
        <topology evidence="1">Single-pass membrane protein</topology>
        <orientation evidence="1">Periplasmic side</orientation>
    </subcellularLocation>
</comment>
<keyword evidence="5" id="KW-0997">Cell inner membrane</keyword>
<feature type="domain" description="TonB C-terminal" evidence="10">
    <location>
        <begin position="1"/>
        <end position="82"/>
    </location>
</feature>
<evidence type="ECO:0000256" key="6">
    <source>
        <dbReference type="ARBA" id="ARBA00022692"/>
    </source>
</evidence>
<keyword evidence="9" id="KW-0472">Membrane</keyword>
<dbReference type="InterPro" id="IPR006260">
    <property type="entry name" value="TonB/TolA_C"/>
</dbReference>
<evidence type="ECO:0000259" key="10">
    <source>
        <dbReference type="PROSITE" id="PS52015"/>
    </source>
</evidence>
<keyword evidence="7" id="KW-0653">Protein transport</keyword>
<comment type="caution">
    <text evidence="11">The sequence shown here is derived from an EMBL/GenBank/DDBJ whole genome shotgun (WGS) entry which is preliminary data.</text>
</comment>
<dbReference type="InterPro" id="IPR051045">
    <property type="entry name" value="TonB-dependent_transducer"/>
</dbReference>
<dbReference type="NCBIfam" id="TIGR01352">
    <property type="entry name" value="tonB_Cterm"/>
    <property type="match status" value="1"/>
</dbReference>
<evidence type="ECO:0000256" key="3">
    <source>
        <dbReference type="ARBA" id="ARBA00022448"/>
    </source>
</evidence>
<feature type="non-terminal residue" evidence="11">
    <location>
        <position position="1"/>
    </location>
</feature>
<comment type="similarity">
    <text evidence="2">Belongs to the TonB family.</text>
</comment>
<dbReference type="GO" id="GO:0015031">
    <property type="term" value="P:protein transport"/>
    <property type="evidence" value="ECO:0007669"/>
    <property type="project" value="UniProtKB-KW"/>
</dbReference>
<dbReference type="Proteomes" id="UP000240608">
    <property type="component" value="Unassembled WGS sequence"/>
</dbReference>